<dbReference type="AlphaFoldDB" id="A0A0U1NSW1"/>
<dbReference type="EC" id="3.5.4.30" evidence="3"/>
<evidence type="ECO:0000256" key="2">
    <source>
        <dbReference type="ARBA" id="ARBA00023080"/>
    </source>
</evidence>
<dbReference type="UniPathway" id="UPA00610">
    <property type="reaction ID" value="UER00667"/>
</dbReference>
<feature type="binding site" evidence="3">
    <location>
        <position position="162"/>
    </location>
    <ligand>
        <name>dCTP</name>
        <dbReference type="ChEBI" id="CHEBI:61481"/>
    </ligand>
</feature>
<dbReference type="GO" id="GO:0033973">
    <property type="term" value="F:dCTP deaminase (dUMP-forming) activity"/>
    <property type="evidence" value="ECO:0007669"/>
    <property type="project" value="UniProtKB-UniRule"/>
</dbReference>
<feature type="binding site" evidence="3">
    <location>
        <position position="155"/>
    </location>
    <ligand>
        <name>dCTP</name>
        <dbReference type="ChEBI" id="CHEBI:61481"/>
    </ligand>
</feature>
<evidence type="ECO:0000256" key="3">
    <source>
        <dbReference type="HAMAP-Rule" id="MF_00146"/>
    </source>
</evidence>
<dbReference type="RefSeq" id="WP_090630870.1">
    <property type="nucleotide sequence ID" value="NZ_CVRB01000001.1"/>
</dbReference>
<feature type="binding site" evidence="3">
    <location>
        <position position="158"/>
    </location>
    <ligand>
        <name>dCTP</name>
        <dbReference type="ChEBI" id="CHEBI:61481"/>
    </ligand>
</feature>
<dbReference type="PANTHER" id="PTHR42680">
    <property type="entry name" value="DCTP DEAMINASE"/>
    <property type="match status" value="1"/>
</dbReference>
<dbReference type="GO" id="GO:0008829">
    <property type="term" value="F:dCTP deaminase activity"/>
    <property type="evidence" value="ECO:0007669"/>
    <property type="project" value="InterPro"/>
</dbReference>
<comment type="subunit">
    <text evidence="3">Homotrimer.</text>
</comment>
<dbReference type="Pfam" id="PF22769">
    <property type="entry name" value="DCD"/>
    <property type="match status" value="1"/>
</dbReference>
<dbReference type="Gene3D" id="2.70.40.10">
    <property type="match status" value="1"/>
</dbReference>
<sequence>MILSDKTIFKKLKEQELVIEPFSTSQLQPASVDLRLGNHFLMVDEHAVPFISLDQPAEYKEICMDIIIIPPQSFVLGTTLECISLPNDMTAFVEGRSSIGRLGLFIQNAGWVDPGFEGHITLELYNSNRVPIELKAGRRICQLVLATLDQETTPYMGKYCCQNKATESRVYLDEETEELISRSKHKVKEFD</sequence>
<feature type="binding site" evidence="3">
    <location>
        <position position="142"/>
    </location>
    <ligand>
        <name>dCTP</name>
        <dbReference type="ChEBI" id="CHEBI:61481"/>
    </ligand>
</feature>
<reference evidence="5" key="1">
    <citation type="submission" date="2015-05" db="EMBL/GenBank/DDBJ databases">
        <authorList>
            <person name="Urmite Genomes"/>
        </authorList>
    </citation>
    <scope>NUCLEOTIDE SEQUENCE [LARGE SCALE GENOMIC DNA]</scope>
    <source>
        <strain evidence="5">LF1</strain>
    </source>
</reference>
<feature type="site" description="Important for bifunctional activity" evidence="3">
    <location>
        <begin position="110"/>
        <end position="111"/>
    </location>
</feature>
<name>A0A0U1NSW1_9BACI</name>
<feature type="binding site" evidence="3">
    <location>
        <begin position="121"/>
        <end position="123"/>
    </location>
    <ligand>
        <name>dCTP</name>
        <dbReference type="ChEBI" id="CHEBI:61481"/>
    </ligand>
</feature>
<dbReference type="GO" id="GO:0015949">
    <property type="term" value="P:nucleobase-containing small molecule interconversion"/>
    <property type="evidence" value="ECO:0007669"/>
    <property type="project" value="TreeGrafter"/>
</dbReference>
<comment type="catalytic activity">
    <reaction evidence="3">
        <text>dCTP + 2 H2O = dUMP + NH4(+) + diphosphate</text>
        <dbReference type="Rhea" id="RHEA:19205"/>
        <dbReference type="ChEBI" id="CHEBI:15377"/>
        <dbReference type="ChEBI" id="CHEBI:28938"/>
        <dbReference type="ChEBI" id="CHEBI:33019"/>
        <dbReference type="ChEBI" id="CHEBI:61481"/>
        <dbReference type="ChEBI" id="CHEBI:246422"/>
        <dbReference type="EC" id="3.5.4.30"/>
    </reaction>
</comment>
<evidence type="ECO:0000313" key="4">
    <source>
        <dbReference type="EMBL" id="CRK80808.1"/>
    </source>
</evidence>
<dbReference type="STRING" id="1499688.BN000_00697"/>
<protein>
    <recommendedName>
        <fullName evidence="3">dCTP deaminase, dUMP-forming</fullName>
        <ecNumber evidence="3">3.5.4.30</ecNumber>
    </recommendedName>
    <alternativeName>
        <fullName evidence="3">Bifunctional dCTP deaminase:dUTPase</fullName>
    </alternativeName>
    <alternativeName>
        <fullName evidence="3">DCD-DUT</fullName>
    </alternativeName>
</protein>
<dbReference type="InterPro" id="IPR033704">
    <property type="entry name" value="dUTPase_trimeric"/>
</dbReference>
<dbReference type="GO" id="GO:0000166">
    <property type="term" value="F:nucleotide binding"/>
    <property type="evidence" value="ECO:0007669"/>
    <property type="project" value="UniProtKB-KW"/>
</dbReference>
<dbReference type="EMBL" id="CVRB01000001">
    <property type="protein sequence ID" value="CRK80808.1"/>
    <property type="molecule type" value="Genomic_DNA"/>
</dbReference>
<proteinExistence type="inferred from homology"/>
<keyword evidence="3" id="KW-0547">Nucleotide-binding</keyword>
<comment type="similarity">
    <text evidence="3">Belongs to the dCTP deaminase family.</text>
</comment>
<dbReference type="CDD" id="cd07557">
    <property type="entry name" value="trimeric_dUTPase"/>
    <property type="match status" value="1"/>
</dbReference>
<evidence type="ECO:0000256" key="1">
    <source>
        <dbReference type="ARBA" id="ARBA00022801"/>
    </source>
</evidence>
<dbReference type="HAMAP" id="MF_00146">
    <property type="entry name" value="dCTP_deaminase"/>
    <property type="match status" value="1"/>
</dbReference>
<accession>A0A0U1NSW1</accession>
<dbReference type="NCBIfam" id="TIGR02274">
    <property type="entry name" value="dCTP_deam"/>
    <property type="match status" value="1"/>
</dbReference>
<dbReference type="PANTHER" id="PTHR42680:SF3">
    <property type="entry name" value="DCTP DEAMINASE"/>
    <property type="match status" value="1"/>
</dbReference>
<dbReference type="Proteomes" id="UP000199087">
    <property type="component" value="Unassembled WGS sequence"/>
</dbReference>
<dbReference type="OrthoDB" id="9780202at2"/>
<keyword evidence="1 3" id="KW-0378">Hydrolase</keyword>
<feature type="active site" description="Proton donor/acceptor" evidence="3">
    <location>
        <position position="123"/>
    </location>
</feature>
<dbReference type="GO" id="GO:0006229">
    <property type="term" value="P:dUTP biosynthetic process"/>
    <property type="evidence" value="ECO:0007669"/>
    <property type="project" value="InterPro"/>
</dbReference>
<dbReference type="GO" id="GO:0006226">
    <property type="term" value="P:dUMP biosynthetic process"/>
    <property type="evidence" value="ECO:0007669"/>
    <property type="project" value="UniProtKB-UniRule"/>
</dbReference>
<dbReference type="InterPro" id="IPR011962">
    <property type="entry name" value="dCTP_deaminase"/>
</dbReference>
<feature type="binding site" evidence="3">
    <location>
        <begin position="96"/>
        <end position="101"/>
    </location>
    <ligand>
        <name>dCTP</name>
        <dbReference type="ChEBI" id="CHEBI:61481"/>
    </ligand>
</feature>
<feature type="binding site" evidence="3">
    <location>
        <position position="113"/>
    </location>
    <ligand>
        <name>dCTP</name>
        <dbReference type="ChEBI" id="CHEBI:61481"/>
    </ligand>
</feature>
<dbReference type="SUPFAM" id="SSF51283">
    <property type="entry name" value="dUTPase-like"/>
    <property type="match status" value="1"/>
</dbReference>
<keyword evidence="5" id="KW-1185">Reference proteome</keyword>
<keyword evidence="2 3" id="KW-0546">Nucleotide metabolism</keyword>
<comment type="pathway">
    <text evidence="3">Pyrimidine metabolism; dUMP biosynthesis; dUMP from dCTP: step 1/1.</text>
</comment>
<gene>
    <name evidence="3" type="primary">dcd</name>
    <name evidence="4" type="ORF">BN000_00697</name>
</gene>
<evidence type="ECO:0000313" key="5">
    <source>
        <dbReference type="Proteomes" id="UP000199087"/>
    </source>
</evidence>
<dbReference type="InterPro" id="IPR036157">
    <property type="entry name" value="dUTPase-like_sf"/>
</dbReference>
<organism evidence="4 5">
    <name type="scientific">Neobacillus massiliamazoniensis</name>
    <dbReference type="NCBI Taxonomy" id="1499688"/>
    <lineage>
        <taxon>Bacteria</taxon>
        <taxon>Bacillati</taxon>
        <taxon>Bacillota</taxon>
        <taxon>Bacilli</taxon>
        <taxon>Bacillales</taxon>
        <taxon>Bacillaceae</taxon>
        <taxon>Neobacillus</taxon>
    </lineage>
</organism>
<comment type="function">
    <text evidence="3">Bifunctional enzyme that catalyzes both the deamination of dCTP to dUTP and the hydrolysis of dUTP to dUMP without releasing the toxic dUTP intermediate.</text>
</comment>